<feature type="signal peptide" evidence="1">
    <location>
        <begin position="1"/>
        <end position="22"/>
    </location>
</feature>
<reference evidence="2 3" key="1">
    <citation type="submission" date="2019-10" db="EMBL/GenBank/DDBJ databases">
        <title>New species of Slilvanegrellaceae.</title>
        <authorList>
            <person name="Pitt A."/>
            <person name="Hahn M.W."/>
        </authorList>
    </citation>
    <scope>NUCLEOTIDE SEQUENCE [LARGE SCALE GENOMIC DNA]</scope>
    <source>
        <strain evidence="2 3">SP-Ram-0.45-NSY-1</strain>
    </source>
</reference>
<dbReference type="Gene3D" id="2.170.15.10">
    <property type="entry name" value="Proaerolysin, chain A, domain 3"/>
    <property type="match status" value="1"/>
</dbReference>
<organism evidence="2 3">
    <name type="scientific">Silvanigrella paludirubra</name>
    <dbReference type="NCBI Taxonomy" id="2499159"/>
    <lineage>
        <taxon>Bacteria</taxon>
        <taxon>Pseudomonadati</taxon>
        <taxon>Bdellovibrionota</taxon>
        <taxon>Oligoflexia</taxon>
        <taxon>Silvanigrellales</taxon>
        <taxon>Silvanigrellaceae</taxon>
        <taxon>Silvanigrella</taxon>
    </lineage>
</organism>
<evidence type="ECO:0000313" key="3">
    <source>
        <dbReference type="Proteomes" id="UP000437748"/>
    </source>
</evidence>
<protein>
    <submittedName>
        <fullName evidence="2">Follicular epithelium yolk protein subunit</fullName>
    </submittedName>
</protein>
<comment type="caution">
    <text evidence="2">The sequence shown here is derived from an EMBL/GenBank/DDBJ whole genome shotgun (WGS) entry which is preliminary data.</text>
</comment>
<keyword evidence="3" id="KW-1185">Reference proteome</keyword>
<proteinExistence type="predicted"/>
<feature type="chain" id="PRO_5027077271" evidence="1">
    <location>
        <begin position="23"/>
        <end position="296"/>
    </location>
</feature>
<dbReference type="Proteomes" id="UP000437748">
    <property type="component" value="Unassembled WGS sequence"/>
</dbReference>
<gene>
    <name evidence="2" type="ORF">GCL60_09010</name>
</gene>
<dbReference type="AlphaFoldDB" id="A0A6N6VSY0"/>
<dbReference type="CDD" id="cd20235">
    <property type="entry name" value="PFM_spherulin-2a-like"/>
    <property type="match status" value="1"/>
</dbReference>
<keyword evidence="1" id="KW-0732">Signal</keyword>
<accession>A0A6N6VSY0</accession>
<evidence type="ECO:0000256" key="1">
    <source>
        <dbReference type="SAM" id="SignalP"/>
    </source>
</evidence>
<dbReference type="RefSeq" id="WP_153420385.1">
    <property type="nucleotide sequence ID" value="NZ_WFLM01000003.1"/>
</dbReference>
<dbReference type="OrthoDB" id="3668814at2"/>
<dbReference type="SUPFAM" id="SSF56973">
    <property type="entry name" value="Aerolisin/ETX pore-forming domain"/>
    <property type="match status" value="1"/>
</dbReference>
<evidence type="ECO:0000313" key="2">
    <source>
        <dbReference type="EMBL" id="KAB8038988.1"/>
    </source>
</evidence>
<sequence>MALSIFIIAGMNALLSSVTATGNDFHVITNQEASAFKIGNENILRDIAENYIGKRPNRVYLRSDSSWNDIYETHGWQQVESTLKVKNANIKGITTKPIIIDTKTLSNKSSHRATFNAGISSEVANTVETNWSTTHSLSFSQAINYGIQFNGIGLGGESGFNYTGTWGKGGMQSQTITIGSTTGVTVDLDPGETVTAELIANKGTMDILINYDAILEGNLALNYYFSYNGHRHWSVPIKDALLKSGMETNKQITEEIQIGYYSHSSVVIKDNQGKVKKLYYLNSLGEVLNMEGMNEK</sequence>
<dbReference type="EMBL" id="WFLM01000003">
    <property type="protein sequence ID" value="KAB8038988.1"/>
    <property type="molecule type" value="Genomic_DNA"/>
</dbReference>
<name>A0A6N6VSY0_9BACT</name>